<dbReference type="PROSITE" id="PS51746">
    <property type="entry name" value="PPM_2"/>
    <property type="match status" value="1"/>
</dbReference>
<dbReference type="PANTHER" id="PTHR13832:SF233">
    <property type="entry name" value="PROTEIN PHOSPHATASE 1F"/>
    <property type="match status" value="1"/>
</dbReference>
<dbReference type="GeneTree" id="ENSGT00940000158884"/>
<reference evidence="25 26" key="1">
    <citation type="journal article" date="2014" name="Nature">
        <title>The genomic substrate for adaptive radiation in African cichlid fish.</title>
        <authorList>
            <person name="Brawand D."/>
            <person name="Wagner C.E."/>
            <person name="Li Y.I."/>
            <person name="Malinsky M."/>
            <person name="Keller I."/>
            <person name="Fan S."/>
            <person name="Simakov O."/>
            <person name="Ng A.Y."/>
            <person name="Lim Z.W."/>
            <person name="Bezault E."/>
            <person name="Turner-Maier J."/>
            <person name="Johnson J."/>
            <person name="Alcazar R."/>
            <person name="Noh H.J."/>
            <person name="Russell P."/>
            <person name="Aken B."/>
            <person name="Alfoldi J."/>
            <person name="Amemiya C."/>
            <person name="Azzouzi N."/>
            <person name="Baroiller J.F."/>
            <person name="Barloy-Hubler F."/>
            <person name="Berlin A."/>
            <person name="Bloomquist R."/>
            <person name="Carleton K.L."/>
            <person name="Conte M.A."/>
            <person name="D'Cotta H."/>
            <person name="Eshel O."/>
            <person name="Gaffney L."/>
            <person name="Galibert F."/>
            <person name="Gante H.F."/>
            <person name="Gnerre S."/>
            <person name="Greuter L."/>
            <person name="Guyon R."/>
            <person name="Haddad N.S."/>
            <person name="Haerty W."/>
            <person name="Harris R.M."/>
            <person name="Hofmann H.A."/>
            <person name="Hourlier T."/>
            <person name="Hulata G."/>
            <person name="Jaffe D.B."/>
            <person name="Lara M."/>
            <person name="Lee A.P."/>
            <person name="MacCallum I."/>
            <person name="Mwaiko S."/>
            <person name="Nikaido M."/>
            <person name="Nishihara H."/>
            <person name="Ozouf-Costaz C."/>
            <person name="Penman D.J."/>
            <person name="Przybylski D."/>
            <person name="Rakotomanga M."/>
            <person name="Renn S.C.P."/>
            <person name="Ribeiro F.J."/>
            <person name="Ron M."/>
            <person name="Salzburger W."/>
            <person name="Sanchez-Pulido L."/>
            <person name="Santos M.E."/>
            <person name="Searle S."/>
            <person name="Sharpe T."/>
            <person name="Swofford R."/>
            <person name="Tan F.J."/>
            <person name="Williams L."/>
            <person name="Young S."/>
            <person name="Yin S."/>
            <person name="Okada N."/>
            <person name="Kocher T.D."/>
            <person name="Miska E.A."/>
            <person name="Lander E.S."/>
            <person name="Venkatesh B."/>
            <person name="Fernald R.D."/>
            <person name="Meyer A."/>
            <person name="Ponting C.P."/>
            <person name="Streelman J.T."/>
            <person name="Lindblad-Toh K."/>
            <person name="Seehausen O."/>
            <person name="Di Palma F."/>
        </authorList>
    </citation>
    <scope>NUCLEOTIDE SEQUENCE</scope>
</reference>
<evidence type="ECO:0000256" key="17">
    <source>
        <dbReference type="ARBA" id="ARBA00063519"/>
    </source>
</evidence>
<comment type="catalytic activity">
    <reaction evidence="15">
        <text>O-phospho-L-seryl-[protein] + H2O = L-seryl-[protein] + phosphate</text>
        <dbReference type="Rhea" id="RHEA:20629"/>
        <dbReference type="Rhea" id="RHEA-COMP:9863"/>
        <dbReference type="Rhea" id="RHEA-COMP:11604"/>
        <dbReference type="ChEBI" id="CHEBI:15377"/>
        <dbReference type="ChEBI" id="CHEBI:29999"/>
        <dbReference type="ChEBI" id="CHEBI:43474"/>
        <dbReference type="ChEBI" id="CHEBI:83421"/>
        <dbReference type="EC" id="3.1.3.16"/>
    </reaction>
</comment>
<evidence type="ECO:0000256" key="7">
    <source>
        <dbReference type="ARBA" id="ARBA00022553"/>
    </source>
</evidence>
<comment type="cofactor">
    <cofactor evidence="1">
        <name>Mn(2+)</name>
        <dbReference type="ChEBI" id="CHEBI:29035"/>
    </cofactor>
</comment>
<evidence type="ECO:0000256" key="12">
    <source>
        <dbReference type="ARBA" id="ARBA00022912"/>
    </source>
</evidence>
<keyword evidence="7" id="KW-0597">Phosphoprotein</keyword>
<organism evidence="25 26">
    <name type="scientific">Maylandia zebra</name>
    <name type="common">zebra mbuna</name>
    <dbReference type="NCBI Taxonomy" id="106582"/>
    <lineage>
        <taxon>Eukaryota</taxon>
        <taxon>Metazoa</taxon>
        <taxon>Chordata</taxon>
        <taxon>Craniata</taxon>
        <taxon>Vertebrata</taxon>
        <taxon>Euteleostomi</taxon>
        <taxon>Actinopterygii</taxon>
        <taxon>Neopterygii</taxon>
        <taxon>Teleostei</taxon>
        <taxon>Neoteleostei</taxon>
        <taxon>Acanthomorphata</taxon>
        <taxon>Ovalentaria</taxon>
        <taxon>Cichlomorphae</taxon>
        <taxon>Cichliformes</taxon>
        <taxon>Cichlidae</taxon>
        <taxon>African cichlids</taxon>
        <taxon>Pseudocrenilabrinae</taxon>
        <taxon>Haplochromini</taxon>
        <taxon>Maylandia</taxon>
        <taxon>Maylandia zebra complex</taxon>
    </lineage>
</organism>
<dbReference type="Ensembl" id="ENSMZET00005006051.1">
    <property type="protein sequence ID" value="ENSMZEP00005005798.1"/>
    <property type="gene ID" value="ENSMZEG00005004464.1"/>
</dbReference>
<dbReference type="AlphaFoldDB" id="A0A3P9B7B6"/>
<evidence type="ECO:0000259" key="24">
    <source>
        <dbReference type="PROSITE" id="PS51746"/>
    </source>
</evidence>
<dbReference type="InterPro" id="IPR036457">
    <property type="entry name" value="PPM-type-like_dom_sf"/>
</dbReference>
<proteinExistence type="inferred from homology"/>
<reference evidence="25" key="2">
    <citation type="submission" date="2025-08" db="UniProtKB">
        <authorList>
            <consortium name="Ensembl"/>
        </authorList>
    </citation>
    <scope>IDENTIFICATION</scope>
</reference>
<evidence type="ECO:0000256" key="6">
    <source>
        <dbReference type="ARBA" id="ARBA00022490"/>
    </source>
</evidence>
<evidence type="ECO:0000256" key="20">
    <source>
        <dbReference type="ARBA" id="ARBA00075701"/>
    </source>
</evidence>
<protein>
    <recommendedName>
        <fullName evidence="18">Protein phosphatase 1E</fullName>
        <ecNumber evidence="5">3.1.3.16</ecNumber>
    </recommendedName>
    <alternativeName>
        <fullName evidence="21">Ca(2+)/calmodulin-dependent protein kinase phosphatase N</fullName>
    </alternativeName>
    <alternativeName>
        <fullName evidence="19">CaMKP-nucleus</fullName>
    </alternativeName>
    <alternativeName>
        <fullName evidence="20">Partner of PIX 1</fullName>
    </alternativeName>
    <alternativeName>
        <fullName evidence="22">Partner of PIX-alpha</fullName>
    </alternativeName>
</protein>
<evidence type="ECO:0000256" key="5">
    <source>
        <dbReference type="ARBA" id="ARBA00013081"/>
    </source>
</evidence>
<dbReference type="GO" id="GO:0005634">
    <property type="term" value="C:nucleus"/>
    <property type="evidence" value="ECO:0007669"/>
    <property type="project" value="UniProtKB-SubCell"/>
</dbReference>
<evidence type="ECO:0000256" key="21">
    <source>
        <dbReference type="ARBA" id="ARBA00078590"/>
    </source>
</evidence>
<dbReference type="GO" id="GO:0005829">
    <property type="term" value="C:cytosol"/>
    <property type="evidence" value="ECO:0007669"/>
    <property type="project" value="TreeGrafter"/>
</dbReference>
<dbReference type="FunFam" id="3.60.40.10:FF:000021">
    <property type="entry name" value="Protein phosphatase, Mg2+/Mn2+-dependent, 1E"/>
    <property type="match status" value="1"/>
</dbReference>
<sequence>QSQRDGAGGGSVLFEGILEEFPAALEEGASLPVSPLSRNSQWRSCMERKNDSNFKRLHNMYLSLCLFRGASPRLGALLCQAAYSQLLQTDLLPYQCPEEPEGDQEEKADDKAVLFQSEAVQRTFLNKLIDVALAWHRNFPKVALCPSRNLQCSIHAIKNTRRKMEDRHLALAEFNQLFGIQDDVDRAYYAVFDGHGGVDAATYASTHLHVVLSKQEMLQSDATTAFKTAFKRTDDMFRNKAKRERLRSGSTGVAVLIQDQELTVAWLGDSQAILVRDGHVVRLMDPHKPEREDEKQRIEDLGGCITFMGCWRVNGTYAVSRAIGDFDQKPFVSGDAESLTMKLQGDEDYVLLACDGFFDAVKASAVPHLVMDALKLAGKPEGGTAPVEQSEDDVGARVAQQLVGNAKTAGSSDNITVMVVFLRPPEQLLAQ</sequence>
<dbReference type="PROSITE" id="PS01032">
    <property type="entry name" value="PPM_1"/>
    <property type="match status" value="1"/>
</dbReference>
<dbReference type="EC" id="3.1.3.16" evidence="5"/>
<evidence type="ECO:0000313" key="26">
    <source>
        <dbReference type="Proteomes" id="UP000265160"/>
    </source>
</evidence>
<comment type="catalytic activity">
    <reaction evidence="16">
        <text>O-phospho-L-threonyl-[protein] + H2O = L-threonyl-[protein] + phosphate</text>
        <dbReference type="Rhea" id="RHEA:47004"/>
        <dbReference type="Rhea" id="RHEA-COMP:11060"/>
        <dbReference type="Rhea" id="RHEA-COMP:11605"/>
        <dbReference type="ChEBI" id="CHEBI:15377"/>
        <dbReference type="ChEBI" id="CHEBI:30013"/>
        <dbReference type="ChEBI" id="CHEBI:43474"/>
        <dbReference type="ChEBI" id="CHEBI:61977"/>
        <dbReference type="EC" id="3.1.3.16"/>
    </reaction>
</comment>
<keyword evidence="26" id="KW-1185">Reference proteome</keyword>
<evidence type="ECO:0000256" key="9">
    <source>
        <dbReference type="ARBA" id="ARBA00022737"/>
    </source>
</evidence>
<dbReference type="PANTHER" id="PTHR13832">
    <property type="entry name" value="PROTEIN PHOSPHATASE 2C"/>
    <property type="match status" value="1"/>
</dbReference>
<dbReference type="InterPro" id="IPR001932">
    <property type="entry name" value="PPM-type_phosphatase-like_dom"/>
</dbReference>
<evidence type="ECO:0000256" key="13">
    <source>
        <dbReference type="ARBA" id="ARBA00023211"/>
    </source>
</evidence>
<keyword evidence="12 23" id="KW-0904">Protein phosphatase</keyword>
<accession>A0A3P9B7B6</accession>
<evidence type="ECO:0000256" key="1">
    <source>
        <dbReference type="ARBA" id="ARBA00001936"/>
    </source>
</evidence>
<comment type="cofactor">
    <cofactor evidence="2">
        <name>Mg(2+)</name>
        <dbReference type="ChEBI" id="CHEBI:18420"/>
    </cofactor>
</comment>
<keyword evidence="13" id="KW-0464">Manganese</keyword>
<evidence type="ECO:0000256" key="16">
    <source>
        <dbReference type="ARBA" id="ARBA00048336"/>
    </source>
</evidence>
<evidence type="ECO:0000256" key="11">
    <source>
        <dbReference type="ARBA" id="ARBA00022842"/>
    </source>
</evidence>
<comment type="subunit">
    <text evidence="17">Heterotrimer. Interacts with PAX1 and ARHGEF6 (or ARHGEF7).</text>
</comment>
<dbReference type="CDD" id="cd00143">
    <property type="entry name" value="PP2Cc"/>
    <property type="match status" value="1"/>
</dbReference>
<keyword evidence="14" id="KW-0539">Nucleus</keyword>
<evidence type="ECO:0000256" key="2">
    <source>
        <dbReference type="ARBA" id="ARBA00001946"/>
    </source>
</evidence>
<evidence type="ECO:0000256" key="14">
    <source>
        <dbReference type="ARBA" id="ARBA00023242"/>
    </source>
</evidence>
<dbReference type="InterPro" id="IPR015655">
    <property type="entry name" value="PP2C"/>
</dbReference>
<dbReference type="Gene3D" id="3.60.40.10">
    <property type="entry name" value="PPM-type phosphatase domain"/>
    <property type="match status" value="1"/>
</dbReference>
<keyword evidence="8" id="KW-0479">Metal-binding</keyword>
<keyword evidence="11" id="KW-0460">Magnesium</keyword>
<feature type="domain" description="PPM-type phosphatase" evidence="24">
    <location>
        <begin position="151"/>
        <end position="422"/>
    </location>
</feature>
<evidence type="ECO:0000256" key="10">
    <source>
        <dbReference type="ARBA" id="ARBA00022801"/>
    </source>
</evidence>
<dbReference type="STRING" id="106582.ENSMZEP00005005798"/>
<dbReference type="GO" id="GO:0004722">
    <property type="term" value="F:protein serine/threonine phosphatase activity"/>
    <property type="evidence" value="ECO:0007669"/>
    <property type="project" value="UniProtKB-EC"/>
</dbReference>
<dbReference type="InterPro" id="IPR000222">
    <property type="entry name" value="PP2C_BS"/>
</dbReference>
<keyword evidence="6" id="KW-0963">Cytoplasm</keyword>
<evidence type="ECO:0000313" key="25">
    <source>
        <dbReference type="Ensembl" id="ENSMZEP00005005798.1"/>
    </source>
</evidence>
<evidence type="ECO:0000256" key="18">
    <source>
        <dbReference type="ARBA" id="ARBA00070214"/>
    </source>
</evidence>
<dbReference type="Proteomes" id="UP000265160">
    <property type="component" value="LG12"/>
</dbReference>
<evidence type="ECO:0000256" key="22">
    <source>
        <dbReference type="ARBA" id="ARBA00079435"/>
    </source>
</evidence>
<comment type="subcellular location">
    <subcellularLocation>
        <location evidence="4">Cytoplasm</location>
    </subcellularLocation>
    <subcellularLocation>
        <location evidence="3">Nucleus</location>
    </subcellularLocation>
</comment>
<evidence type="ECO:0000256" key="19">
    <source>
        <dbReference type="ARBA" id="ARBA00075580"/>
    </source>
</evidence>
<dbReference type="SUPFAM" id="SSF81606">
    <property type="entry name" value="PP2C-like"/>
    <property type="match status" value="1"/>
</dbReference>
<comment type="similarity">
    <text evidence="23">Belongs to the PP2C family.</text>
</comment>
<dbReference type="Pfam" id="PF00481">
    <property type="entry name" value="PP2C"/>
    <property type="match status" value="1"/>
</dbReference>
<keyword evidence="10 23" id="KW-0378">Hydrolase</keyword>
<evidence type="ECO:0000256" key="3">
    <source>
        <dbReference type="ARBA" id="ARBA00004123"/>
    </source>
</evidence>
<evidence type="ECO:0000256" key="23">
    <source>
        <dbReference type="RuleBase" id="RU003465"/>
    </source>
</evidence>
<reference evidence="25" key="3">
    <citation type="submission" date="2025-09" db="UniProtKB">
        <authorList>
            <consortium name="Ensembl"/>
        </authorList>
    </citation>
    <scope>IDENTIFICATION</scope>
</reference>
<evidence type="ECO:0000256" key="4">
    <source>
        <dbReference type="ARBA" id="ARBA00004496"/>
    </source>
</evidence>
<evidence type="ECO:0000256" key="15">
    <source>
        <dbReference type="ARBA" id="ARBA00047761"/>
    </source>
</evidence>
<dbReference type="GO" id="GO:0046872">
    <property type="term" value="F:metal ion binding"/>
    <property type="evidence" value="ECO:0007669"/>
    <property type="project" value="UniProtKB-KW"/>
</dbReference>
<evidence type="ECO:0000256" key="8">
    <source>
        <dbReference type="ARBA" id="ARBA00022723"/>
    </source>
</evidence>
<dbReference type="SMART" id="SM00332">
    <property type="entry name" value="PP2Cc"/>
    <property type="match status" value="1"/>
</dbReference>
<name>A0A3P9B7B6_9CICH</name>
<keyword evidence="9" id="KW-0677">Repeat</keyword>